<dbReference type="PANTHER" id="PTHR10638:SF41">
    <property type="entry name" value="AMINE OXIDASE"/>
    <property type="match status" value="1"/>
</dbReference>
<feature type="modified residue" description="2',4',5'-topaquinone" evidence="2">
    <location>
        <position position="134"/>
    </location>
</feature>
<dbReference type="GO" id="GO:0005507">
    <property type="term" value="F:copper ion binding"/>
    <property type="evidence" value="ECO:0007669"/>
    <property type="project" value="InterPro"/>
</dbReference>
<evidence type="ECO:0000259" key="5">
    <source>
        <dbReference type="Pfam" id="PF01179"/>
    </source>
</evidence>
<keyword evidence="1 3" id="KW-0801">TPQ</keyword>
<dbReference type="Pfam" id="PF01179">
    <property type="entry name" value="Cu_amine_oxid"/>
    <property type="match status" value="1"/>
</dbReference>
<dbReference type="GO" id="GO:0048038">
    <property type="term" value="F:quinone binding"/>
    <property type="evidence" value="ECO:0007669"/>
    <property type="project" value="InterPro"/>
</dbReference>
<feature type="region of interest" description="Disordered" evidence="4">
    <location>
        <begin position="293"/>
        <end position="315"/>
    </location>
</feature>
<reference evidence="6" key="1">
    <citation type="submission" date="2015-12" db="EMBL/GenBank/DDBJ databases">
        <title>Update maize B73 reference genome by single molecule sequencing technologies.</title>
        <authorList>
            <consortium name="Maize Genome Sequencing Project"/>
            <person name="Ware D."/>
        </authorList>
    </citation>
    <scope>NUCLEOTIDE SEQUENCE</scope>
    <source>
        <tissue evidence="6">Seedling</tissue>
    </source>
</reference>
<evidence type="ECO:0000256" key="2">
    <source>
        <dbReference type="PIRSR" id="PIRSR600269-51"/>
    </source>
</evidence>
<accession>A0A1D6J4S4</accession>
<feature type="compositionally biased region" description="Basic and acidic residues" evidence="4">
    <location>
        <begin position="231"/>
        <end position="248"/>
    </location>
</feature>
<dbReference type="EMBL" id="CM000786">
    <property type="protein sequence ID" value="AQK42958.1"/>
    <property type="molecule type" value="Genomic_DNA"/>
</dbReference>
<proteinExistence type="inferred from homology"/>
<keyword evidence="3" id="KW-0560">Oxidoreductase</keyword>
<dbReference type="AlphaFoldDB" id="A0A1D6J4S4"/>
<dbReference type="PANTHER" id="PTHR10638">
    <property type="entry name" value="COPPER AMINE OXIDASE"/>
    <property type="match status" value="1"/>
</dbReference>
<gene>
    <name evidence="6" type="ORF">ZEAMMB73_Zm00001d025103</name>
</gene>
<protein>
    <recommendedName>
        <fullName evidence="3">Amine oxidase</fullName>
        <ecNumber evidence="3">1.4.3.-</ecNumber>
    </recommendedName>
</protein>
<evidence type="ECO:0000256" key="3">
    <source>
        <dbReference type="RuleBase" id="RU000672"/>
    </source>
</evidence>
<dbReference type="InterPro" id="IPR036460">
    <property type="entry name" value="Cu_amine_oxidase_C_sf"/>
</dbReference>
<sequence>MVVSRARVQDPGTGAHREVLYKGMASELFVPYMDPTEAWYFKTYMDAGEYGFGLQAMPLVPLNDCPRHARYLDGVFVAADGRPYVREKMICVFERYAGEVAWRHSESPITGLDIRESRPKVTLVARMVASVANYDYIMDWEFQMDGLVRIKVGLSGILMVKGTSYSHLSEARGNEGDMHGTLLSENVIGVIHDHYVTFRLDMDVDGADNSFVRVEMARQETGPGGVPRRQPRQEDARRRPVRVPEQRGGHSGYLVRERPSDREQGPGAVVHAGVPPHPVPGGLPHHAHRVVKLRPQASQLLREQPHPQAAPDQRG</sequence>
<keyword evidence="3" id="KW-0186">Copper</keyword>
<feature type="compositionally biased region" description="Basic and acidic residues" evidence="4">
    <location>
        <begin position="255"/>
        <end position="264"/>
    </location>
</feature>
<evidence type="ECO:0000256" key="1">
    <source>
        <dbReference type="PIRSR" id="PIRSR600269-50"/>
    </source>
</evidence>
<dbReference type="GO" id="GO:0009308">
    <property type="term" value="P:amine metabolic process"/>
    <property type="evidence" value="ECO:0007669"/>
    <property type="project" value="UniProtKB-UniRule"/>
</dbReference>
<dbReference type="Gene3D" id="2.70.98.20">
    <property type="entry name" value="Copper amine oxidase, catalytic domain"/>
    <property type="match status" value="1"/>
</dbReference>
<dbReference type="ExpressionAtlas" id="A0A1D6J4S4">
    <property type="expression patterns" value="baseline and differential"/>
</dbReference>
<dbReference type="SUPFAM" id="SSF49998">
    <property type="entry name" value="Amine oxidase catalytic domain"/>
    <property type="match status" value="1"/>
</dbReference>
<feature type="active site" description="Proton acceptor" evidence="1">
    <location>
        <position position="46"/>
    </location>
</feature>
<evidence type="ECO:0000256" key="4">
    <source>
        <dbReference type="SAM" id="MobiDB-lite"/>
    </source>
</evidence>
<feature type="active site" description="Schiff-base intermediate with substrate; via topaquinone" evidence="1">
    <location>
        <position position="134"/>
    </location>
</feature>
<name>A0A1D6J4S4_MAIZE</name>
<dbReference type="EC" id="1.4.3.-" evidence="3"/>
<dbReference type="InterPro" id="IPR000269">
    <property type="entry name" value="Cu_amine_oxidase"/>
</dbReference>
<comment type="similarity">
    <text evidence="3">Belongs to the copper/topaquinone oxidase family.</text>
</comment>
<comment type="cofactor">
    <cofactor evidence="3">
        <name>Cu cation</name>
        <dbReference type="ChEBI" id="CHEBI:23378"/>
    </cofactor>
    <text evidence="3">Contains 1 topaquinone per subunit.</text>
</comment>
<keyword evidence="3" id="KW-0479">Metal-binding</keyword>
<feature type="region of interest" description="Disordered" evidence="4">
    <location>
        <begin position="217"/>
        <end position="268"/>
    </location>
</feature>
<organism evidence="6">
    <name type="scientific">Zea mays</name>
    <name type="common">Maize</name>
    <dbReference type="NCBI Taxonomy" id="4577"/>
    <lineage>
        <taxon>Eukaryota</taxon>
        <taxon>Viridiplantae</taxon>
        <taxon>Streptophyta</taxon>
        <taxon>Embryophyta</taxon>
        <taxon>Tracheophyta</taxon>
        <taxon>Spermatophyta</taxon>
        <taxon>Magnoliopsida</taxon>
        <taxon>Liliopsida</taxon>
        <taxon>Poales</taxon>
        <taxon>Poaceae</taxon>
        <taxon>PACMAD clade</taxon>
        <taxon>Panicoideae</taxon>
        <taxon>Andropogonodae</taxon>
        <taxon>Andropogoneae</taxon>
        <taxon>Tripsacinae</taxon>
        <taxon>Zea</taxon>
    </lineage>
</organism>
<dbReference type="InterPro" id="IPR015798">
    <property type="entry name" value="Cu_amine_oxidase_C"/>
</dbReference>
<comment type="PTM">
    <text evidence="2 3">Topaquinone (TPQ) is generated by copper-dependent autoxidation of a specific tyrosyl residue.</text>
</comment>
<dbReference type="GO" id="GO:0008131">
    <property type="term" value="F:primary methylamine oxidase activity"/>
    <property type="evidence" value="ECO:0007669"/>
    <property type="project" value="InterPro"/>
</dbReference>
<feature type="domain" description="Copper amine oxidase catalytic" evidence="5">
    <location>
        <begin position="1"/>
        <end position="221"/>
    </location>
</feature>
<evidence type="ECO:0000313" key="6">
    <source>
        <dbReference type="EMBL" id="AQK42958.1"/>
    </source>
</evidence>